<dbReference type="SUPFAM" id="SSF53335">
    <property type="entry name" value="S-adenosyl-L-methionine-dependent methyltransferases"/>
    <property type="match status" value="1"/>
</dbReference>
<name>A0A1R2BLZ4_9CILI</name>
<evidence type="ECO:0000313" key="3">
    <source>
        <dbReference type="Proteomes" id="UP000187209"/>
    </source>
</evidence>
<dbReference type="GO" id="GO:0008757">
    <property type="term" value="F:S-adenosylmethionine-dependent methyltransferase activity"/>
    <property type="evidence" value="ECO:0007669"/>
    <property type="project" value="InterPro"/>
</dbReference>
<dbReference type="Proteomes" id="UP000187209">
    <property type="component" value="Unassembled WGS sequence"/>
</dbReference>
<reference evidence="2 3" key="1">
    <citation type="submission" date="2016-11" db="EMBL/GenBank/DDBJ databases">
        <title>The macronuclear genome of Stentor coeruleus: a giant cell with tiny introns.</title>
        <authorList>
            <person name="Slabodnick M."/>
            <person name="Ruby J.G."/>
            <person name="Reiff S.B."/>
            <person name="Swart E.C."/>
            <person name="Gosai S."/>
            <person name="Prabakaran S."/>
            <person name="Witkowska E."/>
            <person name="Larue G.E."/>
            <person name="Fisher S."/>
            <person name="Freeman R.M."/>
            <person name="Gunawardena J."/>
            <person name="Chu W."/>
            <person name="Stover N.A."/>
            <person name="Gregory B.D."/>
            <person name="Nowacki M."/>
            <person name="Derisi J."/>
            <person name="Roy S.W."/>
            <person name="Marshall W.F."/>
            <person name="Sood P."/>
        </authorList>
    </citation>
    <scope>NUCLEOTIDE SEQUENCE [LARGE SCALE GENOMIC DNA]</scope>
    <source>
        <strain evidence="2">WM001</strain>
    </source>
</reference>
<gene>
    <name evidence="2" type="ORF">SteCoe_22511</name>
</gene>
<dbReference type="PANTHER" id="PTHR43591">
    <property type="entry name" value="METHYLTRANSFERASE"/>
    <property type="match status" value="1"/>
</dbReference>
<sequence>MLRILSRTIVAAPSTASEEATRKFWNSMSEFYTKHHLQISNKNYQAMAPFLSLSTASSILDAGCGIGNGYPIFTKHAGKALKVSMIDISDENVSKTKATYGDKVDIRRGNAESLPFKPNHFDAYVANGLLEIADNPDWVIAEAFRTLKSGGHAAFSLYGRMGICNVLRIYKRIANSLRLERGTFSAKFELSEPEKVKAMVKNAGFGQCLSFYEQYHYPQLTVDELVSTFLDNPLLQEEAKTLGKTKQLESVIREELFNIIEVKEEPLIFESLVIVAAKP</sequence>
<feature type="domain" description="Methyltransferase type 11" evidence="1">
    <location>
        <begin position="60"/>
        <end position="155"/>
    </location>
</feature>
<accession>A0A1R2BLZ4</accession>
<comment type="caution">
    <text evidence="2">The sequence shown here is derived from an EMBL/GenBank/DDBJ whole genome shotgun (WGS) entry which is preliminary data.</text>
</comment>
<dbReference type="AlphaFoldDB" id="A0A1R2BLZ4"/>
<dbReference type="Pfam" id="PF08241">
    <property type="entry name" value="Methyltransf_11"/>
    <property type="match status" value="1"/>
</dbReference>
<keyword evidence="3" id="KW-1185">Reference proteome</keyword>
<dbReference type="OrthoDB" id="284858at2759"/>
<dbReference type="Gene3D" id="3.40.50.150">
    <property type="entry name" value="Vaccinia Virus protein VP39"/>
    <property type="match status" value="1"/>
</dbReference>
<dbReference type="InterPro" id="IPR013216">
    <property type="entry name" value="Methyltransf_11"/>
</dbReference>
<organism evidence="2 3">
    <name type="scientific">Stentor coeruleus</name>
    <dbReference type="NCBI Taxonomy" id="5963"/>
    <lineage>
        <taxon>Eukaryota</taxon>
        <taxon>Sar</taxon>
        <taxon>Alveolata</taxon>
        <taxon>Ciliophora</taxon>
        <taxon>Postciliodesmatophora</taxon>
        <taxon>Heterotrichea</taxon>
        <taxon>Heterotrichida</taxon>
        <taxon>Stentoridae</taxon>
        <taxon>Stentor</taxon>
    </lineage>
</organism>
<evidence type="ECO:0000313" key="2">
    <source>
        <dbReference type="EMBL" id="OMJ77807.1"/>
    </source>
</evidence>
<protein>
    <recommendedName>
        <fullName evidence="1">Methyltransferase type 11 domain-containing protein</fullName>
    </recommendedName>
</protein>
<evidence type="ECO:0000259" key="1">
    <source>
        <dbReference type="Pfam" id="PF08241"/>
    </source>
</evidence>
<proteinExistence type="predicted"/>
<dbReference type="EMBL" id="MPUH01000555">
    <property type="protein sequence ID" value="OMJ77807.1"/>
    <property type="molecule type" value="Genomic_DNA"/>
</dbReference>
<dbReference type="InterPro" id="IPR029063">
    <property type="entry name" value="SAM-dependent_MTases_sf"/>
</dbReference>
<dbReference type="CDD" id="cd02440">
    <property type="entry name" value="AdoMet_MTases"/>
    <property type="match status" value="1"/>
</dbReference>